<evidence type="ECO:0000313" key="6">
    <source>
        <dbReference type="Proteomes" id="UP000214747"/>
    </source>
</evidence>
<dbReference type="GO" id="GO:0000976">
    <property type="term" value="F:transcription cis-regulatory region binding"/>
    <property type="evidence" value="ECO:0007669"/>
    <property type="project" value="TreeGrafter"/>
</dbReference>
<dbReference type="Proteomes" id="UP000214747">
    <property type="component" value="Unassembled WGS sequence"/>
</dbReference>
<dbReference type="EMBL" id="NJGV01000006">
    <property type="protein sequence ID" value="OWY35319.1"/>
    <property type="molecule type" value="Genomic_DNA"/>
</dbReference>
<evidence type="ECO:0000259" key="4">
    <source>
        <dbReference type="PROSITE" id="PS01124"/>
    </source>
</evidence>
<dbReference type="Pfam" id="PF12833">
    <property type="entry name" value="HTH_18"/>
    <property type="match status" value="1"/>
</dbReference>
<dbReference type="SMART" id="SM00342">
    <property type="entry name" value="HTH_ARAC"/>
    <property type="match status" value="1"/>
</dbReference>
<evidence type="ECO:0000256" key="1">
    <source>
        <dbReference type="ARBA" id="ARBA00023015"/>
    </source>
</evidence>
<reference evidence="5 6" key="1">
    <citation type="journal article" date="2010" name="Int. J. Syst. Evol. Microbiol.">
        <title>Reclassification of Herbaspirillum putei as a later heterotypic synonym of Herbaspirillum huttiense, with the description of H. huttiense subsp. huttiense subsp. nov. and H. huttiense subsp. putei subsp. nov., comb. nov., and description of Herbaspirillum aquaticum sp. nov.</title>
        <authorList>
            <person name="Dobritsa A.P."/>
            <person name="Reddy M.C."/>
            <person name="Samadpour M."/>
        </authorList>
    </citation>
    <scope>NUCLEOTIDE SEQUENCE [LARGE SCALE GENOMIC DNA]</scope>
    <source>
        <strain evidence="5 6">IEH 4430</strain>
    </source>
</reference>
<evidence type="ECO:0000313" key="5">
    <source>
        <dbReference type="EMBL" id="OWY35319.1"/>
    </source>
</evidence>
<proteinExistence type="predicted"/>
<dbReference type="InterPro" id="IPR009057">
    <property type="entry name" value="Homeodomain-like_sf"/>
</dbReference>
<dbReference type="InterPro" id="IPR018060">
    <property type="entry name" value="HTH_AraC"/>
</dbReference>
<dbReference type="PRINTS" id="PR00032">
    <property type="entry name" value="HTHARAC"/>
</dbReference>
<dbReference type="Pfam" id="PF12625">
    <property type="entry name" value="Arabinose_bd"/>
    <property type="match status" value="1"/>
</dbReference>
<dbReference type="InterPro" id="IPR020449">
    <property type="entry name" value="Tscrpt_reg_AraC-type_HTH"/>
</dbReference>
<dbReference type="PANTHER" id="PTHR47894">
    <property type="entry name" value="HTH-TYPE TRANSCRIPTIONAL REGULATOR GADX"/>
    <property type="match status" value="1"/>
</dbReference>
<keyword evidence="6" id="KW-1185">Reference proteome</keyword>
<dbReference type="Gene3D" id="1.10.10.60">
    <property type="entry name" value="Homeodomain-like"/>
    <property type="match status" value="1"/>
</dbReference>
<keyword evidence="1" id="KW-0805">Transcription regulation</keyword>
<evidence type="ECO:0000256" key="3">
    <source>
        <dbReference type="ARBA" id="ARBA00023163"/>
    </source>
</evidence>
<dbReference type="RefSeq" id="WP_088754734.1">
    <property type="nucleotide sequence ID" value="NZ_JARJFG010000043.1"/>
</dbReference>
<dbReference type="SUPFAM" id="SSF46689">
    <property type="entry name" value="Homeodomain-like"/>
    <property type="match status" value="1"/>
</dbReference>
<keyword evidence="3" id="KW-0804">Transcription</keyword>
<dbReference type="AlphaFoldDB" id="A0A225SWH3"/>
<feature type="domain" description="HTH araC/xylS-type" evidence="4">
    <location>
        <begin position="246"/>
        <end position="344"/>
    </location>
</feature>
<sequence length="353" mass="39050">MPSAPRVSPATDRQSCILSAAATGLLEFIQSEGGDPERILGAAGADCNAIEQPTATLSLDIYCNAMEQAARQTQNEHFGLRFGQQFMPAGLGMLGYLGLTSPTVGEALRNMGAMFHHHQQRSHLGVTQVDGLAYVEYRITDPLITQRRQDAELSIGMFFNVLRQALGQQWSPLEIHFEHGALHGDEEHEHIFGAPIQFSQATNAIVLRGNDLNAPMPGADAHLHSLMRNNLRQLGLAASIADTLVDKVRAAIQQRLDDSEPTLDEIANALGMANWTLQRRLRTAGLTYQEVLLDVRKNMALAYLKDPALQISELSFLLGYSEISAFSRAFQRWHGISPTEWRRQHLAARPRVQ</sequence>
<dbReference type="PROSITE" id="PS01124">
    <property type="entry name" value="HTH_ARAC_FAMILY_2"/>
    <property type="match status" value="1"/>
</dbReference>
<organism evidence="5 6">
    <name type="scientific">Herbaspirillum aquaticum</name>
    <dbReference type="NCBI Taxonomy" id="568783"/>
    <lineage>
        <taxon>Bacteria</taxon>
        <taxon>Pseudomonadati</taxon>
        <taxon>Pseudomonadota</taxon>
        <taxon>Betaproteobacteria</taxon>
        <taxon>Burkholderiales</taxon>
        <taxon>Oxalobacteraceae</taxon>
        <taxon>Herbaspirillum</taxon>
    </lineage>
</organism>
<evidence type="ECO:0000256" key="2">
    <source>
        <dbReference type="ARBA" id="ARBA00023125"/>
    </source>
</evidence>
<dbReference type="GO" id="GO:0005829">
    <property type="term" value="C:cytosol"/>
    <property type="evidence" value="ECO:0007669"/>
    <property type="project" value="TreeGrafter"/>
</dbReference>
<accession>A0A225SWH3</accession>
<name>A0A225SWH3_9BURK</name>
<dbReference type="PANTHER" id="PTHR47894:SF4">
    <property type="entry name" value="HTH-TYPE TRANSCRIPTIONAL REGULATOR GADX"/>
    <property type="match status" value="1"/>
</dbReference>
<comment type="caution">
    <text evidence="5">The sequence shown here is derived from an EMBL/GenBank/DDBJ whole genome shotgun (WGS) entry which is preliminary data.</text>
</comment>
<protein>
    <submittedName>
        <fullName evidence="5">AraC family transcriptional regulator</fullName>
    </submittedName>
</protein>
<dbReference type="InterPro" id="IPR032687">
    <property type="entry name" value="AraC-type_N"/>
</dbReference>
<gene>
    <name evidence="5" type="ORF">CEJ45_08580</name>
</gene>
<dbReference type="GO" id="GO:0003700">
    <property type="term" value="F:DNA-binding transcription factor activity"/>
    <property type="evidence" value="ECO:0007669"/>
    <property type="project" value="InterPro"/>
</dbReference>
<keyword evidence="2" id="KW-0238">DNA-binding</keyword>